<evidence type="ECO:0000256" key="15">
    <source>
        <dbReference type="PIRSR" id="PIRSR000724-1"/>
    </source>
</evidence>
<dbReference type="PANTHER" id="PTHR11406:SF23">
    <property type="entry name" value="PHOSPHOGLYCERATE KINASE 1, CHLOROPLASTIC-RELATED"/>
    <property type="match status" value="1"/>
</dbReference>
<dbReference type="SUPFAM" id="SSF53748">
    <property type="entry name" value="Phosphoglycerate kinase"/>
    <property type="match status" value="1"/>
</dbReference>
<comment type="catalytic activity">
    <reaction evidence="1 14 17">
        <text>(2R)-3-phosphoglycerate + ATP = (2R)-3-phospho-glyceroyl phosphate + ADP</text>
        <dbReference type="Rhea" id="RHEA:14801"/>
        <dbReference type="ChEBI" id="CHEBI:30616"/>
        <dbReference type="ChEBI" id="CHEBI:57604"/>
        <dbReference type="ChEBI" id="CHEBI:58272"/>
        <dbReference type="ChEBI" id="CHEBI:456216"/>
        <dbReference type="EC" id="2.7.2.3"/>
    </reaction>
</comment>
<dbReference type="FunFam" id="3.40.50.1260:FF:000001">
    <property type="entry name" value="Phosphoglycerate kinase"/>
    <property type="match status" value="1"/>
</dbReference>
<dbReference type="PRINTS" id="PR00477">
    <property type="entry name" value="PHGLYCKINASE"/>
</dbReference>
<feature type="binding site" evidence="14">
    <location>
        <position position="113"/>
    </location>
    <ligand>
        <name>substrate</name>
    </ligand>
</feature>
<comment type="caution">
    <text evidence="14">Lacks conserved residue(s) required for the propagation of feature annotation.</text>
</comment>
<accession>A0A1B1YY05</accession>
<evidence type="ECO:0000313" key="19">
    <source>
        <dbReference type="Proteomes" id="UP000092952"/>
    </source>
</evidence>
<evidence type="ECO:0000256" key="3">
    <source>
        <dbReference type="ARBA" id="ARBA00004838"/>
    </source>
</evidence>
<dbReference type="Proteomes" id="UP000092952">
    <property type="component" value="Chromosome"/>
</dbReference>
<dbReference type="GO" id="GO:0005524">
    <property type="term" value="F:ATP binding"/>
    <property type="evidence" value="ECO:0007669"/>
    <property type="project" value="UniProtKB-KW"/>
</dbReference>
<comment type="similarity">
    <text evidence="4 14 17">Belongs to the phosphoglycerate kinase family.</text>
</comment>
<dbReference type="GO" id="GO:0004618">
    <property type="term" value="F:phosphoglycerate kinase activity"/>
    <property type="evidence" value="ECO:0007669"/>
    <property type="project" value="UniProtKB-UniRule"/>
</dbReference>
<comment type="pathway">
    <text evidence="3 14">Carbohydrate degradation; glycolysis; pyruvate from D-glyceraldehyde 3-phosphate: step 2/5.</text>
</comment>
<keyword evidence="19" id="KW-1185">Reference proteome</keyword>
<dbReference type="UniPathway" id="UPA00109">
    <property type="reaction ID" value="UER00185"/>
</dbReference>
<dbReference type="STRING" id="1810504.PG2T_14790"/>
<dbReference type="Pfam" id="PF00162">
    <property type="entry name" value="PGK"/>
    <property type="match status" value="1"/>
</dbReference>
<evidence type="ECO:0000256" key="1">
    <source>
        <dbReference type="ARBA" id="ARBA00000642"/>
    </source>
</evidence>
<dbReference type="PROSITE" id="PS00111">
    <property type="entry name" value="PGLYCERATE_KINASE"/>
    <property type="match status" value="1"/>
</dbReference>
<feature type="binding site" evidence="14">
    <location>
        <position position="36"/>
    </location>
    <ligand>
        <name>substrate</name>
    </ligand>
</feature>
<organism evidence="18 19">
    <name type="scientific">Immundisolibacter cernigliae</name>
    <dbReference type="NCBI Taxonomy" id="1810504"/>
    <lineage>
        <taxon>Bacteria</taxon>
        <taxon>Pseudomonadati</taxon>
        <taxon>Pseudomonadota</taxon>
        <taxon>Gammaproteobacteria</taxon>
        <taxon>Immundisolibacterales</taxon>
        <taxon>Immundisolibacteraceae</taxon>
        <taxon>Immundisolibacter</taxon>
    </lineage>
</organism>
<evidence type="ECO:0000256" key="8">
    <source>
        <dbReference type="ARBA" id="ARBA00022490"/>
    </source>
</evidence>
<feature type="binding site" evidence="15">
    <location>
        <position position="36"/>
    </location>
    <ligand>
        <name>(2R)-3-phosphoglycerate</name>
        <dbReference type="ChEBI" id="CHEBI:58272"/>
    </ligand>
</feature>
<evidence type="ECO:0000256" key="6">
    <source>
        <dbReference type="ARBA" id="ARBA00013061"/>
    </source>
</evidence>
<keyword evidence="13 14" id="KW-0324">Glycolysis</keyword>
<dbReference type="EC" id="2.7.2.3" evidence="6 14"/>
<evidence type="ECO:0000256" key="17">
    <source>
        <dbReference type="RuleBase" id="RU000532"/>
    </source>
</evidence>
<comment type="subcellular location">
    <subcellularLocation>
        <location evidence="2 14">Cytoplasm</location>
    </subcellularLocation>
</comment>
<evidence type="ECO:0000256" key="11">
    <source>
        <dbReference type="ARBA" id="ARBA00022777"/>
    </source>
</evidence>
<reference evidence="19" key="1">
    <citation type="submission" date="2016-03" db="EMBL/GenBank/DDBJ databases">
        <title>Complete genome sequence of Solimmundus cernigliae, representing a novel lineage of polycyclic aromatic hydrocarbon degraders within the Gammaproteobacteria.</title>
        <authorList>
            <person name="Singleton D.R."/>
            <person name="Dickey A.N."/>
            <person name="Scholl E.H."/>
            <person name="Wright F.A."/>
            <person name="Aitken M.D."/>
        </authorList>
    </citation>
    <scope>NUCLEOTIDE SEQUENCE [LARGE SCALE GENOMIC DNA]</scope>
    <source>
        <strain evidence="19">TR3.2</strain>
    </source>
</reference>
<dbReference type="PIRSF" id="PIRSF000724">
    <property type="entry name" value="Pgk"/>
    <property type="match status" value="1"/>
</dbReference>
<dbReference type="AlphaFoldDB" id="A0A1B1YY05"/>
<dbReference type="FunCoup" id="A0A1B1YY05">
    <property type="interactions" value="510"/>
</dbReference>
<comment type="subunit">
    <text evidence="5 14">Monomer.</text>
</comment>
<feature type="binding site" evidence="15">
    <location>
        <position position="146"/>
    </location>
    <ligand>
        <name>(2R)-3-phosphoglycerate</name>
        <dbReference type="ChEBI" id="CHEBI:58272"/>
    </ligand>
</feature>
<evidence type="ECO:0000313" key="18">
    <source>
        <dbReference type="EMBL" id="ANX05655.1"/>
    </source>
</evidence>
<evidence type="ECO:0000256" key="10">
    <source>
        <dbReference type="ARBA" id="ARBA00022741"/>
    </source>
</evidence>
<dbReference type="InterPro" id="IPR015824">
    <property type="entry name" value="Phosphoglycerate_kinase_N"/>
</dbReference>
<feature type="binding site" evidence="14 15">
    <location>
        <begin position="59"/>
        <end position="62"/>
    </location>
    <ligand>
        <name>substrate</name>
    </ligand>
</feature>
<evidence type="ECO:0000256" key="13">
    <source>
        <dbReference type="ARBA" id="ARBA00023152"/>
    </source>
</evidence>
<feature type="binding site" evidence="14">
    <location>
        <position position="146"/>
    </location>
    <ligand>
        <name>substrate</name>
    </ligand>
</feature>
<dbReference type="GO" id="GO:0043531">
    <property type="term" value="F:ADP binding"/>
    <property type="evidence" value="ECO:0007669"/>
    <property type="project" value="TreeGrafter"/>
</dbReference>
<dbReference type="HAMAP" id="MF_00145">
    <property type="entry name" value="Phosphoglyc_kinase"/>
    <property type="match status" value="1"/>
</dbReference>
<proteinExistence type="inferred from homology"/>
<dbReference type="OrthoDB" id="9808460at2"/>
<keyword evidence="11 14" id="KW-0418">Kinase</keyword>
<dbReference type="InParanoid" id="A0A1B1YY05"/>
<dbReference type="FunFam" id="3.40.50.1260:FF:000002">
    <property type="entry name" value="Phosphoglycerate kinase"/>
    <property type="match status" value="1"/>
</dbReference>
<evidence type="ECO:0000256" key="12">
    <source>
        <dbReference type="ARBA" id="ARBA00022840"/>
    </source>
</evidence>
<dbReference type="InterPro" id="IPR036043">
    <property type="entry name" value="Phosphoglycerate_kinase_sf"/>
</dbReference>
<dbReference type="EMBL" id="CP014671">
    <property type="protein sequence ID" value="ANX05655.1"/>
    <property type="molecule type" value="Genomic_DNA"/>
</dbReference>
<feature type="binding site" evidence="14">
    <location>
        <begin position="345"/>
        <end position="348"/>
    </location>
    <ligand>
        <name>ATP</name>
        <dbReference type="ChEBI" id="CHEBI:30616"/>
    </ligand>
</feature>
<keyword evidence="10 14" id="KW-0547">Nucleotide-binding</keyword>
<evidence type="ECO:0000256" key="9">
    <source>
        <dbReference type="ARBA" id="ARBA00022679"/>
    </source>
</evidence>
<dbReference type="PANTHER" id="PTHR11406">
    <property type="entry name" value="PHOSPHOGLYCERATE KINASE"/>
    <property type="match status" value="1"/>
</dbReference>
<evidence type="ECO:0000256" key="2">
    <source>
        <dbReference type="ARBA" id="ARBA00004496"/>
    </source>
</evidence>
<dbReference type="Gene3D" id="3.40.50.1260">
    <property type="entry name" value="Phosphoglycerate kinase, N-terminal domain"/>
    <property type="match status" value="2"/>
</dbReference>
<protein>
    <recommendedName>
        <fullName evidence="7 14">Phosphoglycerate kinase</fullName>
        <ecNumber evidence="6 14">2.7.2.3</ecNumber>
    </recommendedName>
</protein>
<feature type="binding site" evidence="15">
    <location>
        <position position="113"/>
    </location>
    <ligand>
        <name>(2R)-3-phosphoglycerate</name>
        <dbReference type="ChEBI" id="CHEBI:58272"/>
    </ligand>
</feature>
<dbReference type="InterPro" id="IPR001576">
    <property type="entry name" value="Phosphoglycerate_kinase"/>
</dbReference>
<dbReference type="KEGG" id="gbi:PG2T_14790"/>
<dbReference type="RefSeq" id="WP_068808491.1">
    <property type="nucleotide sequence ID" value="NZ_CP014671.1"/>
</dbReference>
<dbReference type="InterPro" id="IPR015911">
    <property type="entry name" value="Phosphoglycerate_kinase_CS"/>
</dbReference>
<dbReference type="GO" id="GO:0006094">
    <property type="term" value="P:gluconeogenesis"/>
    <property type="evidence" value="ECO:0007669"/>
    <property type="project" value="TreeGrafter"/>
</dbReference>
<dbReference type="GO" id="GO:0006096">
    <property type="term" value="P:glycolytic process"/>
    <property type="evidence" value="ECO:0007669"/>
    <property type="project" value="UniProtKB-UniRule"/>
</dbReference>
<name>A0A1B1YY05_9GAMM</name>
<evidence type="ECO:0000256" key="14">
    <source>
        <dbReference type="HAMAP-Rule" id="MF_00145"/>
    </source>
</evidence>
<keyword evidence="9 14" id="KW-0808">Transferase</keyword>
<dbReference type="GO" id="GO:0005829">
    <property type="term" value="C:cytosol"/>
    <property type="evidence" value="ECO:0007669"/>
    <property type="project" value="TreeGrafter"/>
</dbReference>
<evidence type="ECO:0000256" key="5">
    <source>
        <dbReference type="ARBA" id="ARBA00011245"/>
    </source>
</evidence>
<sequence>MKVLRMGELALAGKRVMIRADLNVPLRDGVILDDTRIRAFVPTAQAALAAGAAVLVLSHLGRPKEGAFDAEASLAPVARRLGDLLGRPVPCVGAWLDGVAIQPGEIALGENVRFNVGEKKNDDALAQRMAALCDVFVMDAFGTAHRAEASTHGVAKYAPVACAGPLLVAELDALHLALAAPKRPLVAIVGGAKVSSKLAVLTNLLPMVDRLIVGGGIANTFLVAAGHDVGHSLYEPDLVETARGLLEQARELGRPIPLPRRVVVATEIGDTVPSAVKDVGNVDADEMILDFDADFASELGDIIRSAGTVVWNGPLGVFEYPAFAQGTRLLAQAIADSPAFSICGGGETLAAIAKFGIADRVSYISTGGGAFLEVLEGKTLPAVEVLEQRAAART</sequence>
<gene>
    <name evidence="14" type="primary">pgk</name>
    <name evidence="18" type="ORF">PG2T_14790</name>
</gene>
<evidence type="ECO:0000256" key="7">
    <source>
        <dbReference type="ARBA" id="ARBA00016471"/>
    </source>
</evidence>
<keyword evidence="12 14" id="KW-0067">ATP-binding</keyword>
<keyword evidence="8 14" id="KW-0963">Cytoplasm</keyword>
<feature type="binding site" evidence="14 16">
    <location>
        <position position="197"/>
    </location>
    <ligand>
        <name>ATP</name>
        <dbReference type="ChEBI" id="CHEBI:30616"/>
    </ligand>
</feature>
<feature type="binding site" evidence="14 15">
    <location>
        <begin position="21"/>
        <end position="23"/>
    </location>
    <ligand>
        <name>substrate</name>
    </ligand>
</feature>
<evidence type="ECO:0000256" key="4">
    <source>
        <dbReference type="ARBA" id="ARBA00008982"/>
    </source>
</evidence>
<feature type="binding site" evidence="14 16">
    <location>
        <position position="319"/>
    </location>
    <ligand>
        <name>ATP</name>
        <dbReference type="ChEBI" id="CHEBI:30616"/>
    </ligand>
</feature>
<evidence type="ECO:0000256" key="16">
    <source>
        <dbReference type="PIRSR" id="PIRSR000724-2"/>
    </source>
</evidence>